<evidence type="ECO:0000256" key="4">
    <source>
        <dbReference type="SAM" id="MobiDB-lite"/>
    </source>
</evidence>
<dbReference type="GO" id="GO:0004674">
    <property type="term" value="F:protein serine/threonine kinase activity"/>
    <property type="evidence" value="ECO:0007669"/>
    <property type="project" value="UniProtKB-EC"/>
</dbReference>
<evidence type="ECO:0000313" key="7">
    <source>
        <dbReference type="Proteomes" id="UP001056436"/>
    </source>
</evidence>
<keyword evidence="7" id="KW-1185">Reference proteome</keyword>
<dbReference type="OrthoDB" id="5584477at2759"/>
<evidence type="ECO:0000256" key="2">
    <source>
        <dbReference type="ARBA" id="ARBA00047899"/>
    </source>
</evidence>
<name>A0A9Q0ATD1_9PEZI</name>
<proteinExistence type="predicted"/>
<evidence type="ECO:0000256" key="1">
    <source>
        <dbReference type="ARBA" id="ARBA00012513"/>
    </source>
</evidence>
<protein>
    <recommendedName>
        <fullName evidence="1">non-specific serine/threonine protein kinase</fullName>
        <ecNumber evidence="1">2.7.11.1</ecNumber>
    </recommendedName>
</protein>
<feature type="region of interest" description="Disordered" evidence="4">
    <location>
        <begin position="528"/>
        <end position="567"/>
    </location>
</feature>
<dbReference type="PANTHER" id="PTHR38248:SF2">
    <property type="entry name" value="FUNK1 11"/>
    <property type="match status" value="1"/>
</dbReference>
<dbReference type="Proteomes" id="UP001056436">
    <property type="component" value="Unassembled WGS sequence"/>
</dbReference>
<dbReference type="Gene3D" id="1.10.510.10">
    <property type="entry name" value="Transferase(Phosphotransferase) domain 1"/>
    <property type="match status" value="1"/>
</dbReference>
<comment type="catalytic activity">
    <reaction evidence="2">
        <text>L-threonyl-[protein] + ATP = O-phospho-L-threonyl-[protein] + ADP + H(+)</text>
        <dbReference type="Rhea" id="RHEA:46608"/>
        <dbReference type="Rhea" id="RHEA-COMP:11060"/>
        <dbReference type="Rhea" id="RHEA-COMP:11605"/>
        <dbReference type="ChEBI" id="CHEBI:15378"/>
        <dbReference type="ChEBI" id="CHEBI:30013"/>
        <dbReference type="ChEBI" id="CHEBI:30616"/>
        <dbReference type="ChEBI" id="CHEBI:61977"/>
        <dbReference type="ChEBI" id="CHEBI:456216"/>
        <dbReference type="EC" id="2.7.11.1"/>
    </reaction>
</comment>
<comment type="caution">
    <text evidence="6">The sequence shown here is derived from an EMBL/GenBank/DDBJ whole genome shotgun (WGS) entry which is preliminary data.</text>
</comment>
<dbReference type="EC" id="2.7.11.1" evidence="1"/>
<evidence type="ECO:0000259" key="5">
    <source>
        <dbReference type="Pfam" id="PF17667"/>
    </source>
</evidence>
<feature type="compositionally biased region" description="Polar residues" evidence="4">
    <location>
        <begin position="528"/>
        <end position="541"/>
    </location>
</feature>
<evidence type="ECO:0000256" key="3">
    <source>
        <dbReference type="ARBA" id="ARBA00048679"/>
    </source>
</evidence>
<dbReference type="InterPro" id="IPR011009">
    <property type="entry name" value="Kinase-like_dom_sf"/>
</dbReference>
<comment type="catalytic activity">
    <reaction evidence="3">
        <text>L-seryl-[protein] + ATP = O-phospho-L-seryl-[protein] + ADP + H(+)</text>
        <dbReference type="Rhea" id="RHEA:17989"/>
        <dbReference type="Rhea" id="RHEA-COMP:9863"/>
        <dbReference type="Rhea" id="RHEA-COMP:11604"/>
        <dbReference type="ChEBI" id="CHEBI:15378"/>
        <dbReference type="ChEBI" id="CHEBI:29999"/>
        <dbReference type="ChEBI" id="CHEBI:30616"/>
        <dbReference type="ChEBI" id="CHEBI:83421"/>
        <dbReference type="ChEBI" id="CHEBI:456216"/>
        <dbReference type="EC" id="2.7.11.1"/>
    </reaction>
</comment>
<evidence type="ECO:0000313" key="6">
    <source>
        <dbReference type="EMBL" id="KAI3530206.1"/>
    </source>
</evidence>
<dbReference type="EMBL" id="SDAQ01000209">
    <property type="protein sequence ID" value="KAI3530206.1"/>
    <property type="molecule type" value="Genomic_DNA"/>
</dbReference>
<dbReference type="InterPro" id="IPR040976">
    <property type="entry name" value="Pkinase_fungal"/>
</dbReference>
<gene>
    <name evidence="6" type="ORF">CABS02_14588</name>
</gene>
<dbReference type="Pfam" id="PF17667">
    <property type="entry name" value="Pkinase_fungal"/>
    <property type="match status" value="1"/>
</dbReference>
<accession>A0A9Q0ATD1</accession>
<dbReference type="PROSITE" id="PS00109">
    <property type="entry name" value="PROTEIN_KINASE_TYR"/>
    <property type="match status" value="1"/>
</dbReference>
<dbReference type="PANTHER" id="PTHR38248">
    <property type="entry name" value="FUNK1 6"/>
    <property type="match status" value="1"/>
</dbReference>
<sequence>MVFSHVWPVMSDRTEQVRNNPIGEALHAVRSTFKSLCDDIDTPCSPAALDQLARKDLRSLTLALLVVLQGHRLSTSLLPKTNQLLQRSHGIIQSSLLRLISAVALDDFDFDRVKPLLREVVSEDVDELAVWNYAESAAAETTPPPRTPASSLQQTPWLHTTNSFVNSSEHRKYVDGILKQELGVVSVDVPGFQDAYFHRMAGLQAASLDFFDLSRQGDDPLFRDGWKGWPHAANEADVLRWLKGIVQELSEFGIARRPSSTHSRRLLVEPNQPIQGSTAERKLDVGLVRHVDGRCESNVHWQDVLVPGELKRNPSADTISKAWLDLGRYAREVFASQDNRRFVLGFTLCGSLMRIWAFDRLGAIASKPFDINHDGLQFVITMLGFLWMDEKALGFDPRCRTADGEQFIEVNRHEAVERIILEDVILRPRCIVGRATTCWKAHPEGHPETQLVVKESWQYPERDVEGEFLEEATNKGVANVARYYHHETAQFDGADDDIRSNVRRGLDITAGHQPVPRRTVGPEIRANASNIGQKRTSSQRASVLPPNKRSRSTSPIKHASPARPSPNRVRRLVILRDYGRHIYNASSPAVLLASLAHAVEGHRSLLDLGLLHRDISINNILIDEHSGSAFLIDLDLAVRLHRQTASGAQGKTGTRAFMAIGALLNEPHSFTHDLESFFWVLFWICIHYGPNGKDIGTTAFEHWNYEDDDKLAVSKQGVVADEADFLETAQRHFTAHYQPLIPLVNQLRRVVFPNGRRRRQPDLDLYSSMVQILRSVEDNSEVLE</sequence>
<feature type="domain" description="Fungal-type protein kinase" evidence="5">
    <location>
        <begin position="283"/>
        <end position="685"/>
    </location>
</feature>
<dbReference type="InterPro" id="IPR008266">
    <property type="entry name" value="Tyr_kinase_AS"/>
</dbReference>
<organism evidence="6 7">
    <name type="scientific">Colletotrichum abscissum</name>
    <dbReference type="NCBI Taxonomy" id="1671311"/>
    <lineage>
        <taxon>Eukaryota</taxon>
        <taxon>Fungi</taxon>
        <taxon>Dikarya</taxon>
        <taxon>Ascomycota</taxon>
        <taxon>Pezizomycotina</taxon>
        <taxon>Sordariomycetes</taxon>
        <taxon>Hypocreomycetidae</taxon>
        <taxon>Glomerellales</taxon>
        <taxon>Glomerellaceae</taxon>
        <taxon>Colletotrichum</taxon>
        <taxon>Colletotrichum acutatum species complex</taxon>
    </lineage>
</organism>
<dbReference type="AlphaFoldDB" id="A0A9Q0ATD1"/>
<reference evidence="6" key="1">
    <citation type="submission" date="2019-01" db="EMBL/GenBank/DDBJ databases">
        <title>Colletotrichum abscissum LGMF1257.</title>
        <authorList>
            <person name="Baroncelli R."/>
        </authorList>
    </citation>
    <scope>NUCLEOTIDE SEQUENCE</scope>
    <source>
        <strain evidence="6">Ca142</strain>
    </source>
</reference>
<dbReference type="SUPFAM" id="SSF56112">
    <property type="entry name" value="Protein kinase-like (PK-like)"/>
    <property type="match status" value="1"/>
</dbReference>